<sequence>MEERGVKEAMELNILYEDEEILVAEKPVGMESQSARSFEPDMVSEVKKHINRLSPKQGEPYVGVIHRLDKPVGGVMVYAKTKDAAESLSRQVSMHQMEKIYYAVVCGKPVENFGAYVDYLWKDGKNNCSKIVDKGIKGAKLAELSYQIVDERSIGNEVCSLAKIILKTGRHHQIRVQMAGHGTPLWGDQKYNPLFQKGYRSGNVALFAYSLTFTHPVTKKRMTFSVKPKGDIFETFLLPEMA</sequence>
<evidence type="ECO:0000256" key="2">
    <source>
        <dbReference type="ARBA" id="ARBA00010876"/>
    </source>
</evidence>
<keyword evidence="7" id="KW-1185">Reference proteome</keyword>
<evidence type="ECO:0000259" key="5">
    <source>
        <dbReference type="Pfam" id="PF00849"/>
    </source>
</evidence>
<dbReference type="Proteomes" id="UP000001662">
    <property type="component" value="Chromosome"/>
</dbReference>
<dbReference type="GO" id="GO:0009982">
    <property type="term" value="F:pseudouridine synthase activity"/>
    <property type="evidence" value="ECO:0007669"/>
    <property type="project" value="InterPro"/>
</dbReference>
<dbReference type="AlphaFoldDB" id="D9R333"/>
<dbReference type="GO" id="GO:0003723">
    <property type="term" value="F:RNA binding"/>
    <property type="evidence" value="ECO:0007669"/>
    <property type="project" value="InterPro"/>
</dbReference>
<evidence type="ECO:0000313" key="7">
    <source>
        <dbReference type="Proteomes" id="UP000001662"/>
    </source>
</evidence>
<dbReference type="STRING" id="610130.Closa_0386"/>
<dbReference type="RefSeq" id="WP_013271121.1">
    <property type="nucleotide sequence ID" value="NC_014376.1"/>
</dbReference>
<feature type="domain" description="Pseudouridine synthase RsuA/RluA-like" evidence="5">
    <location>
        <begin position="21"/>
        <end position="179"/>
    </location>
</feature>
<dbReference type="SUPFAM" id="SSF55120">
    <property type="entry name" value="Pseudouridine synthase"/>
    <property type="match status" value="1"/>
</dbReference>
<evidence type="ECO:0000313" key="6">
    <source>
        <dbReference type="EMBL" id="ADL03023.1"/>
    </source>
</evidence>
<dbReference type="InterPro" id="IPR020103">
    <property type="entry name" value="PsdUridine_synth_cat_dom_sf"/>
</dbReference>
<dbReference type="PANTHER" id="PTHR21600">
    <property type="entry name" value="MITOCHONDRIAL RNA PSEUDOURIDINE SYNTHASE"/>
    <property type="match status" value="1"/>
</dbReference>
<reference evidence="6" key="1">
    <citation type="submission" date="2010-07" db="EMBL/GenBank/DDBJ databases">
        <title>Complete sequence of Clostridium saccharolyticum WM1.</title>
        <authorList>
            <consortium name="US DOE Joint Genome Institute"/>
            <person name="Lucas S."/>
            <person name="Copeland A."/>
            <person name="Lapidus A."/>
            <person name="Cheng J.-F."/>
            <person name="Bruce D."/>
            <person name="Goodwin L."/>
            <person name="Pitluck S."/>
            <person name="Chertkov O."/>
            <person name="Detter J.C."/>
            <person name="Han C."/>
            <person name="Tapia R."/>
            <person name="Land M."/>
            <person name="Hauser L."/>
            <person name="Chang Y.-J."/>
            <person name="Jeffries C."/>
            <person name="Kyrpides N."/>
            <person name="Ivanova N."/>
            <person name="Mikhailova N."/>
            <person name="Mouttaki H."/>
            <person name="Lin L."/>
            <person name="Zhou J."/>
            <person name="Hemme C.L."/>
            <person name="Woyke T."/>
        </authorList>
    </citation>
    <scope>NUCLEOTIDE SEQUENCE [LARGE SCALE GENOMIC DNA]</scope>
    <source>
        <strain evidence="6">WM1</strain>
    </source>
</reference>
<evidence type="ECO:0000256" key="3">
    <source>
        <dbReference type="ARBA" id="ARBA00031870"/>
    </source>
</evidence>
<gene>
    <name evidence="6" type="ordered locus">Closa_0386</name>
</gene>
<organism evidence="6 7">
    <name type="scientific">Lacrimispora saccharolytica (strain ATCC 35040 / DSM 2544 / NRCC 2533 / WM1)</name>
    <name type="common">Clostridium saccharolyticum</name>
    <dbReference type="NCBI Taxonomy" id="610130"/>
    <lineage>
        <taxon>Bacteria</taxon>
        <taxon>Bacillati</taxon>
        <taxon>Bacillota</taxon>
        <taxon>Clostridia</taxon>
        <taxon>Lachnospirales</taxon>
        <taxon>Lachnospiraceae</taxon>
        <taxon>Lacrimispora</taxon>
    </lineage>
</organism>
<dbReference type="KEGG" id="csh:Closa_0386"/>
<dbReference type="EMBL" id="CP002109">
    <property type="protein sequence ID" value="ADL03023.1"/>
    <property type="molecule type" value="Genomic_DNA"/>
</dbReference>
<dbReference type="PaxDb" id="610130-Closa_0386"/>
<dbReference type="PANTHER" id="PTHR21600:SF87">
    <property type="entry name" value="RNA PSEUDOURIDYLATE SYNTHASE DOMAIN-CONTAINING PROTEIN 1"/>
    <property type="match status" value="1"/>
</dbReference>
<proteinExistence type="inferred from homology"/>
<comment type="catalytic activity">
    <reaction evidence="1">
        <text>a uridine in RNA = a pseudouridine in RNA</text>
        <dbReference type="Rhea" id="RHEA:48348"/>
        <dbReference type="Rhea" id="RHEA-COMP:12068"/>
        <dbReference type="Rhea" id="RHEA-COMP:12069"/>
        <dbReference type="ChEBI" id="CHEBI:65314"/>
        <dbReference type="ChEBI" id="CHEBI:65315"/>
    </reaction>
</comment>
<dbReference type="GO" id="GO:0000455">
    <property type="term" value="P:enzyme-directed rRNA pseudouridine synthesis"/>
    <property type="evidence" value="ECO:0007669"/>
    <property type="project" value="TreeGrafter"/>
</dbReference>
<dbReference type="Gene3D" id="3.30.2350.10">
    <property type="entry name" value="Pseudouridine synthase"/>
    <property type="match status" value="1"/>
</dbReference>
<dbReference type="CDD" id="cd02869">
    <property type="entry name" value="PseudoU_synth_RluA_like"/>
    <property type="match status" value="1"/>
</dbReference>
<name>D9R333_LACSW</name>
<dbReference type="HOGENOM" id="CLU_016902_11_2_9"/>
<comment type="similarity">
    <text evidence="2">Belongs to the pseudouridine synthase RluA family.</text>
</comment>
<dbReference type="Pfam" id="PF00849">
    <property type="entry name" value="PseudoU_synth_2"/>
    <property type="match status" value="1"/>
</dbReference>
<evidence type="ECO:0000256" key="4">
    <source>
        <dbReference type="ARBA" id="ARBA00033164"/>
    </source>
</evidence>
<evidence type="ECO:0000256" key="1">
    <source>
        <dbReference type="ARBA" id="ARBA00000073"/>
    </source>
</evidence>
<dbReference type="eggNOG" id="COG0564">
    <property type="taxonomic scope" value="Bacteria"/>
</dbReference>
<dbReference type="InterPro" id="IPR050188">
    <property type="entry name" value="RluA_PseudoU_synthase"/>
</dbReference>
<dbReference type="InterPro" id="IPR006145">
    <property type="entry name" value="PsdUridine_synth_RsuA/RluA"/>
</dbReference>
<accession>D9R333</accession>
<protein>
    <recommendedName>
        <fullName evidence="3">RNA pseudouridylate synthase</fullName>
    </recommendedName>
    <alternativeName>
        <fullName evidence="4">RNA-uridine isomerase</fullName>
    </alternativeName>
</protein>
<dbReference type="GO" id="GO:0140098">
    <property type="term" value="F:catalytic activity, acting on RNA"/>
    <property type="evidence" value="ECO:0007669"/>
    <property type="project" value="UniProtKB-ARBA"/>
</dbReference>